<dbReference type="AlphaFoldDB" id="A0A2H1WW11"/>
<proteinExistence type="predicted"/>
<organism evidence="1">
    <name type="scientific">Spodoptera frugiperda</name>
    <name type="common">Fall armyworm</name>
    <dbReference type="NCBI Taxonomy" id="7108"/>
    <lineage>
        <taxon>Eukaryota</taxon>
        <taxon>Metazoa</taxon>
        <taxon>Ecdysozoa</taxon>
        <taxon>Arthropoda</taxon>
        <taxon>Hexapoda</taxon>
        <taxon>Insecta</taxon>
        <taxon>Pterygota</taxon>
        <taxon>Neoptera</taxon>
        <taxon>Endopterygota</taxon>
        <taxon>Lepidoptera</taxon>
        <taxon>Glossata</taxon>
        <taxon>Ditrysia</taxon>
        <taxon>Noctuoidea</taxon>
        <taxon>Noctuidae</taxon>
        <taxon>Amphipyrinae</taxon>
        <taxon>Spodoptera</taxon>
    </lineage>
</organism>
<evidence type="ECO:0000313" key="1">
    <source>
        <dbReference type="EMBL" id="SOQ57253.1"/>
    </source>
</evidence>
<dbReference type="EMBL" id="ODYU01011493">
    <property type="protein sequence ID" value="SOQ57253.1"/>
    <property type="molecule type" value="Genomic_DNA"/>
</dbReference>
<sequence length="174" mass="20098">MFRNAPTTHEKILMWGNWSQARLPNKGSLLGFDSRVEQSITGVFWLFENFLVVARSLELCPVHGNRLTPYYMGLITQMVKSGCLYKHISSHTLATQTRSNNLWITQRVVPCGNRTHYTFYGSQLPSHRVYHAVKICVIVYLDIMCLQMEKLYQAPGYTLSVHCHGFHYDAVREN</sequence>
<protein>
    <submittedName>
        <fullName evidence="1">SFRICE_018324</fullName>
    </submittedName>
</protein>
<accession>A0A2H1WW11</accession>
<gene>
    <name evidence="1" type="ORF">SFRICE_018324</name>
</gene>
<name>A0A2H1WW11_SPOFR</name>
<reference evidence="1" key="1">
    <citation type="submission" date="2016-07" db="EMBL/GenBank/DDBJ databases">
        <authorList>
            <person name="Bretaudeau A."/>
        </authorList>
    </citation>
    <scope>NUCLEOTIDE SEQUENCE</scope>
    <source>
        <strain evidence="1">Rice</strain>
        <tissue evidence="1">Whole body</tissue>
    </source>
</reference>